<gene>
    <name evidence="1" type="ORF">EVAR_101122_1</name>
</gene>
<accession>A0A4C1T5I6</accession>
<organism evidence="1 2">
    <name type="scientific">Eumeta variegata</name>
    <name type="common">Bagworm moth</name>
    <name type="synonym">Eumeta japonica</name>
    <dbReference type="NCBI Taxonomy" id="151549"/>
    <lineage>
        <taxon>Eukaryota</taxon>
        <taxon>Metazoa</taxon>
        <taxon>Ecdysozoa</taxon>
        <taxon>Arthropoda</taxon>
        <taxon>Hexapoda</taxon>
        <taxon>Insecta</taxon>
        <taxon>Pterygota</taxon>
        <taxon>Neoptera</taxon>
        <taxon>Endopterygota</taxon>
        <taxon>Lepidoptera</taxon>
        <taxon>Glossata</taxon>
        <taxon>Ditrysia</taxon>
        <taxon>Tineoidea</taxon>
        <taxon>Psychidae</taxon>
        <taxon>Oiketicinae</taxon>
        <taxon>Eumeta</taxon>
    </lineage>
</organism>
<protein>
    <submittedName>
        <fullName evidence="1">Uncharacterized protein</fullName>
    </submittedName>
</protein>
<reference evidence="1 2" key="1">
    <citation type="journal article" date="2019" name="Commun. Biol.">
        <title>The bagworm genome reveals a unique fibroin gene that provides high tensile strength.</title>
        <authorList>
            <person name="Kono N."/>
            <person name="Nakamura H."/>
            <person name="Ohtoshi R."/>
            <person name="Tomita M."/>
            <person name="Numata K."/>
            <person name="Arakawa K."/>
        </authorList>
    </citation>
    <scope>NUCLEOTIDE SEQUENCE [LARGE SCALE GENOMIC DNA]</scope>
</reference>
<evidence type="ECO:0000313" key="1">
    <source>
        <dbReference type="EMBL" id="GBP09466.1"/>
    </source>
</evidence>
<proteinExistence type="predicted"/>
<name>A0A4C1T5I6_EUMVA</name>
<sequence>MYAIRLTLSFRISEFVNTSGIASRKIGHAEISLENWRDATSTINHRSGADVDNSYDSVFTGMDVVYNA</sequence>
<dbReference type="EMBL" id="BGZK01004528">
    <property type="protein sequence ID" value="GBP09466.1"/>
    <property type="molecule type" value="Genomic_DNA"/>
</dbReference>
<keyword evidence="2" id="KW-1185">Reference proteome</keyword>
<comment type="caution">
    <text evidence="1">The sequence shown here is derived from an EMBL/GenBank/DDBJ whole genome shotgun (WGS) entry which is preliminary data.</text>
</comment>
<dbReference type="AlphaFoldDB" id="A0A4C1T5I6"/>
<dbReference type="Proteomes" id="UP000299102">
    <property type="component" value="Unassembled WGS sequence"/>
</dbReference>
<evidence type="ECO:0000313" key="2">
    <source>
        <dbReference type="Proteomes" id="UP000299102"/>
    </source>
</evidence>